<evidence type="ECO:0000313" key="14">
    <source>
        <dbReference type="Proteomes" id="UP000198748"/>
    </source>
</evidence>
<proteinExistence type="predicted"/>
<dbReference type="RefSeq" id="WP_090153484.1">
    <property type="nucleotide sequence ID" value="NZ_FNAN01000011.1"/>
</dbReference>
<dbReference type="GO" id="GO:0016887">
    <property type="term" value="F:ATP hydrolysis activity"/>
    <property type="evidence" value="ECO:0007669"/>
    <property type="project" value="InterPro"/>
</dbReference>
<dbReference type="Gene3D" id="3.40.50.1000">
    <property type="entry name" value="HAD superfamily/HAD-like"/>
    <property type="match status" value="2"/>
</dbReference>
<dbReference type="Gene3D" id="2.70.150.10">
    <property type="entry name" value="Calcium-transporting ATPase, cytoplasmic transduction domain A"/>
    <property type="match status" value="1"/>
</dbReference>
<dbReference type="PANTHER" id="PTHR42861">
    <property type="entry name" value="CALCIUM-TRANSPORTING ATPASE"/>
    <property type="match status" value="1"/>
</dbReference>
<dbReference type="Pfam" id="PF00689">
    <property type="entry name" value="Cation_ATPase_C"/>
    <property type="match status" value="1"/>
</dbReference>
<feature type="transmembrane region" description="Helical" evidence="9">
    <location>
        <begin position="661"/>
        <end position="679"/>
    </location>
</feature>
<evidence type="ECO:0000256" key="2">
    <source>
        <dbReference type="ARBA" id="ARBA00022692"/>
    </source>
</evidence>
<dbReference type="Proteomes" id="UP000198748">
    <property type="component" value="Unassembled WGS sequence"/>
</dbReference>
<feature type="domain" description="P-type ATPase A" evidence="10">
    <location>
        <begin position="100"/>
        <end position="201"/>
    </location>
</feature>
<sequence>MKDSLKYSGLTTDQAEASRKQHGQNMLKKQKTSGLWFILKATVAEPMLMLLVAAVIIYFLMGSTREAVIMLVAIGLVATISLIQESRTRRALVSLEKFTSPAYRVLRDQTWTLLKSEALVVGDIVELDEGTLVPADSIILSGDDFSVNESILTGESMPVYKLAGNPPDPLFAGTQVTSGQAVCRVTVVGGATRLARIGSSIDSILPAKSVLQVQIRRLVRDMAVVGAVIFAAVWAIRFARSGNLPESLLGALTLAMSILPEEIPVAFTTFMALGAYRLMKQGIIVKQMQTVEALGSATVICTDKTGTLTENKMSLCAVFVLNGRELVTDFSALSAGASQLLYHAALASEISPFDPMEAELQRVFEKTSPTRLPAHDGLTMLLGYPLEGKPPMMTHIWRGKENQNIIAVKGAPEPLMNMPALSAEDRAALLDATASFTSKGFRVLAVGKSDFQGTNFPESQQSLPFQTLGLVAFYDPPKAGMAKVLAAFYQAGVQVKILTGDNPVTTTHIARQIGLRVSDRIATGEQIMALDDNALVKEVGAITVFARMFPEAKLRVIRALKSRGEIVAMTGDGVNDGPALKAADIGIAMGRKGTEIARQASSLILLNDDLGGMVTAIQSGRRIYINLRNAIRYIVAIHTPLILLVFLPLALNWYYPVIFDPVHIIFFELIMGPTCSIVYENEPARVGLLHEKPRPATSRLFGLRELSLSILQGVVIAAALILIYQVAVNGGQSEDTTRAMIFIGMISANVALTLTNRSYQGSLAVSLKPGNKLIYYTLAITICLTVLIFLIPAVSELFRLSMPDTGRVLFSIGCGMASVLWFEIYKLLRGTLRKTATLIAS</sequence>
<feature type="transmembrane region" description="Helical" evidence="9">
    <location>
        <begin position="700"/>
        <end position="724"/>
    </location>
</feature>
<reference evidence="14" key="1">
    <citation type="submission" date="2016-10" db="EMBL/GenBank/DDBJ databases">
        <authorList>
            <person name="Varghese N."/>
            <person name="Submissions S."/>
        </authorList>
    </citation>
    <scope>NUCLEOTIDE SEQUENCE [LARGE SCALE GENOMIC DNA]</scope>
    <source>
        <strain evidence="14">DSM 25329</strain>
    </source>
</reference>
<accession>A0A1G7M7K5</accession>
<dbReference type="Pfam" id="PF00690">
    <property type="entry name" value="Cation_ATPase_N"/>
    <property type="match status" value="1"/>
</dbReference>
<feature type="region of interest" description="Disordered" evidence="8">
    <location>
        <begin position="1"/>
        <end position="25"/>
    </location>
</feature>
<evidence type="ECO:0000256" key="9">
    <source>
        <dbReference type="SAM" id="Phobius"/>
    </source>
</evidence>
<dbReference type="InterPro" id="IPR059000">
    <property type="entry name" value="ATPase_P-type_domA"/>
</dbReference>
<dbReference type="EMBL" id="FNAN01000011">
    <property type="protein sequence ID" value="SDF57209.1"/>
    <property type="molecule type" value="Genomic_DNA"/>
</dbReference>
<organism evidence="13 14">
    <name type="scientific">Dyadobacter soli</name>
    <dbReference type="NCBI Taxonomy" id="659014"/>
    <lineage>
        <taxon>Bacteria</taxon>
        <taxon>Pseudomonadati</taxon>
        <taxon>Bacteroidota</taxon>
        <taxon>Cytophagia</taxon>
        <taxon>Cytophagales</taxon>
        <taxon>Spirosomataceae</taxon>
        <taxon>Dyadobacter</taxon>
    </lineage>
</organism>
<keyword evidence="5" id="KW-1278">Translocase</keyword>
<evidence type="ECO:0000256" key="6">
    <source>
        <dbReference type="ARBA" id="ARBA00022989"/>
    </source>
</evidence>
<dbReference type="SFLD" id="SFLDF00027">
    <property type="entry name" value="p-type_atpase"/>
    <property type="match status" value="1"/>
</dbReference>
<dbReference type="SFLD" id="SFLDS00003">
    <property type="entry name" value="Haloacid_Dehalogenase"/>
    <property type="match status" value="1"/>
</dbReference>
<feature type="transmembrane region" description="Helical" evidence="9">
    <location>
        <begin position="67"/>
        <end position="83"/>
    </location>
</feature>
<dbReference type="PRINTS" id="PR00120">
    <property type="entry name" value="HATPASE"/>
</dbReference>
<evidence type="ECO:0000256" key="7">
    <source>
        <dbReference type="ARBA" id="ARBA00023136"/>
    </source>
</evidence>
<dbReference type="STRING" id="659014.SAMN04487996_111172"/>
<evidence type="ECO:0000256" key="8">
    <source>
        <dbReference type="SAM" id="MobiDB-lite"/>
    </source>
</evidence>
<feature type="transmembrane region" description="Helical" evidence="9">
    <location>
        <begin position="736"/>
        <end position="752"/>
    </location>
</feature>
<keyword evidence="6 9" id="KW-1133">Transmembrane helix</keyword>
<feature type="transmembrane region" description="Helical" evidence="9">
    <location>
        <begin position="630"/>
        <end position="655"/>
    </location>
</feature>
<dbReference type="InterPro" id="IPR018303">
    <property type="entry name" value="ATPase_P-typ_P_site"/>
</dbReference>
<dbReference type="InterPro" id="IPR006068">
    <property type="entry name" value="ATPase_P-typ_cation-transptr_C"/>
</dbReference>
<dbReference type="GO" id="GO:0005524">
    <property type="term" value="F:ATP binding"/>
    <property type="evidence" value="ECO:0007669"/>
    <property type="project" value="UniProtKB-KW"/>
</dbReference>
<dbReference type="PRINTS" id="PR00119">
    <property type="entry name" value="CATATPASE"/>
</dbReference>
<feature type="transmembrane region" description="Helical" evidence="9">
    <location>
        <begin position="35"/>
        <end position="61"/>
    </location>
</feature>
<feature type="transmembrane region" description="Helical" evidence="9">
    <location>
        <begin position="248"/>
        <end position="276"/>
    </location>
</feature>
<dbReference type="Pfam" id="PF00122">
    <property type="entry name" value="E1-E2_ATPase"/>
    <property type="match status" value="1"/>
</dbReference>
<dbReference type="InterPro" id="IPR001757">
    <property type="entry name" value="P_typ_ATPase"/>
</dbReference>
<keyword evidence="7 9" id="KW-0472">Membrane</keyword>
<dbReference type="Gene3D" id="3.40.1110.10">
    <property type="entry name" value="Calcium-transporting ATPase, cytoplasmic domain N"/>
    <property type="match status" value="2"/>
</dbReference>
<gene>
    <name evidence="13" type="ORF">SAMN04487996_111172</name>
</gene>
<dbReference type="OrthoDB" id="1521937at2"/>
<dbReference type="AlphaFoldDB" id="A0A1G7M7K5"/>
<dbReference type="SFLD" id="SFLDG00002">
    <property type="entry name" value="C1.7:_P-type_atpase_like"/>
    <property type="match status" value="1"/>
</dbReference>
<feature type="domain" description="Cation-transporting P-type ATPase C-terminal" evidence="11">
    <location>
        <begin position="656"/>
        <end position="828"/>
    </location>
</feature>
<dbReference type="InterPro" id="IPR023298">
    <property type="entry name" value="ATPase_P-typ_TM_dom_sf"/>
</dbReference>
<dbReference type="GO" id="GO:0016020">
    <property type="term" value="C:membrane"/>
    <property type="evidence" value="ECO:0007669"/>
    <property type="project" value="UniProtKB-SubCell"/>
</dbReference>
<feature type="transmembrane region" description="Helical" evidence="9">
    <location>
        <begin position="773"/>
        <end position="794"/>
    </location>
</feature>
<evidence type="ECO:0000259" key="10">
    <source>
        <dbReference type="Pfam" id="PF00122"/>
    </source>
</evidence>
<evidence type="ECO:0000256" key="4">
    <source>
        <dbReference type="ARBA" id="ARBA00022840"/>
    </source>
</evidence>
<dbReference type="InterPro" id="IPR044492">
    <property type="entry name" value="P_typ_ATPase_HD_dom"/>
</dbReference>
<dbReference type="InterPro" id="IPR023299">
    <property type="entry name" value="ATPase_P-typ_cyto_dom_N"/>
</dbReference>
<dbReference type="InterPro" id="IPR008250">
    <property type="entry name" value="ATPase_P-typ_transduc_dom_A_sf"/>
</dbReference>
<dbReference type="InterPro" id="IPR004014">
    <property type="entry name" value="ATPase_P-typ_cation-transptr_N"/>
</dbReference>
<protein>
    <submittedName>
        <fullName evidence="13">Ca2+-transporting ATPase</fullName>
    </submittedName>
</protein>
<feature type="domain" description="Cation-transporting P-type ATPase N-terminal" evidence="12">
    <location>
        <begin position="7"/>
        <end position="57"/>
    </location>
</feature>
<feature type="transmembrane region" description="Helical" evidence="9">
    <location>
        <begin position="218"/>
        <end position="236"/>
    </location>
</feature>
<name>A0A1G7M7K5_9BACT</name>
<dbReference type="NCBIfam" id="TIGR01494">
    <property type="entry name" value="ATPase_P-type"/>
    <property type="match status" value="2"/>
</dbReference>
<keyword evidence="3" id="KW-0547">Nucleotide-binding</keyword>
<dbReference type="InterPro" id="IPR023214">
    <property type="entry name" value="HAD_sf"/>
</dbReference>
<evidence type="ECO:0000313" key="13">
    <source>
        <dbReference type="EMBL" id="SDF57209.1"/>
    </source>
</evidence>
<dbReference type="SUPFAM" id="SSF56784">
    <property type="entry name" value="HAD-like"/>
    <property type="match status" value="1"/>
</dbReference>
<evidence type="ECO:0000256" key="5">
    <source>
        <dbReference type="ARBA" id="ARBA00022967"/>
    </source>
</evidence>
<evidence type="ECO:0000259" key="11">
    <source>
        <dbReference type="Pfam" id="PF00689"/>
    </source>
</evidence>
<keyword evidence="14" id="KW-1185">Reference proteome</keyword>
<dbReference type="SUPFAM" id="SSF81665">
    <property type="entry name" value="Calcium ATPase, transmembrane domain M"/>
    <property type="match status" value="1"/>
</dbReference>
<evidence type="ECO:0000259" key="12">
    <source>
        <dbReference type="Pfam" id="PF00690"/>
    </source>
</evidence>
<dbReference type="Gene3D" id="1.20.1110.10">
    <property type="entry name" value="Calcium-transporting ATPase, transmembrane domain"/>
    <property type="match status" value="2"/>
</dbReference>
<dbReference type="SUPFAM" id="SSF81660">
    <property type="entry name" value="Metal cation-transporting ATPase, ATP-binding domain N"/>
    <property type="match status" value="1"/>
</dbReference>
<keyword evidence="2 9" id="KW-0812">Transmembrane</keyword>
<evidence type="ECO:0000256" key="3">
    <source>
        <dbReference type="ARBA" id="ARBA00022741"/>
    </source>
</evidence>
<dbReference type="Pfam" id="PF00702">
    <property type="entry name" value="Hydrolase"/>
    <property type="match status" value="1"/>
</dbReference>
<comment type="subcellular location">
    <subcellularLocation>
        <location evidence="1">Membrane</location>
        <topology evidence="1">Multi-pass membrane protein</topology>
    </subcellularLocation>
</comment>
<feature type="transmembrane region" description="Helical" evidence="9">
    <location>
        <begin position="806"/>
        <end position="825"/>
    </location>
</feature>
<dbReference type="SUPFAM" id="SSF81653">
    <property type="entry name" value="Calcium ATPase, transduction domain A"/>
    <property type="match status" value="1"/>
</dbReference>
<dbReference type="PROSITE" id="PS00154">
    <property type="entry name" value="ATPASE_E1_E2"/>
    <property type="match status" value="1"/>
</dbReference>
<dbReference type="InterPro" id="IPR036412">
    <property type="entry name" value="HAD-like_sf"/>
</dbReference>
<keyword evidence="4" id="KW-0067">ATP-binding</keyword>
<evidence type="ECO:0000256" key="1">
    <source>
        <dbReference type="ARBA" id="ARBA00004141"/>
    </source>
</evidence>